<feature type="region of interest" description="Disordered" evidence="1">
    <location>
        <begin position="100"/>
        <end position="127"/>
    </location>
</feature>
<protein>
    <submittedName>
        <fullName evidence="2">Uncharacterized protein</fullName>
    </submittedName>
</protein>
<evidence type="ECO:0000256" key="1">
    <source>
        <dbReference type="SAM" id="MobiDB-lite"/>
    </source>
</evidence>
<comment type="caution">
    <text evidence="2">The sequence shown here is derived from an EMBL/GenBank/DDBJ whole genome shotgun (WGS) entry which is preliminary data.</text>
</comment>
<reference evidence="2 3" key="2">
    <citation type="journal article" date="2019" name="G3 (Bethesda)">
        <title>Hybrid Assembly of the Genome of the Entomopathogenic Nematode Steinernema carpocapsae Identifies the X-Chromosome.</title>
        <authorList>
            <person name="Serra L."/>
            <person name="Macchietto M."/>
            <person name="Macias-Munoz A."/>
            <person name="McGill C.J."/>
            <person name="Rodriguez I.M."/>
            <person name="Rodriguez B."/>
            <person name="Murad R."/>
            <person name="Mortazavi A."/>
        </authorList>
    </citation>
    <scope>NUCLEOTIDE SEQUENCE [LARGE SCALE GENOMIC DNA]</scope>
    <source>
        <strain evidence="2 3">ALL</strain>
    </source>
</reference>
<feature type="compositionally biased region" description="Basic and acidic residues" evidence="1">
    <location>
        <begin position="114"/>
        <end position="127"/>
    </location>
</feature>
<proteinExistence type="predicted"/>
<dbReference type="Proteomes" id="UP000298663">
    <property type="component" value="Unassembled WGS sequence"/>
</dbReference>
<reference evidence="2 3" key="1">
    <citation type="journal article" date="2015" name="Genome Biol.">
        <title>Comparative genomics of Steinernema reveals deeply conserved gene regulatory networks.</title>
        <authorList>
            <person name="Dillman A.R."/>
            <person name="Macchietto M."/>
            <person name="Porter C.F."/>
            <person name="Rogers A."/>
            <person name="Williams B."/>
            <person name="Antoshechkin I."/>
            <person name="Lee M.M."/>
            <person name="Goodwin Z."/>
            <person name="Lu X."/>
            <person name="Lewis E.E."/>
            <person name="Goodrich-Blair H."/>
            <person name="Stock S.P."/>
            <person name="Adams B.J."/>
            <person name="Sternberg P.W."/>
            <person name="Mortazavi A."/>
        </authorList>
    </citation>
    <scope>NUCLEOTIDE SEQUENCE [LARGE SCALE GENOMIC DNA]</scope>
    <source>
        <strain evidence="2 3">ALL</strain>
    </source>
</reference>
<dbReference type="OrthoDB" id="10434369at2759"/>
<name>A0A4U5NC29_STECR</name>
<evidence type="ECO:0000313" key="2">
    <source>
        <dbReference type="EMBL" id="TKR80090.1"/>
    </source>
</evidence>
<feature type="compositionally biased region" description="Polar residues" evidence="1">
    <location>
        <begin position="100"/>
        <end position="113"/>
    </location>
</feature>
<evidence type="ECO:0000313" key="3">
    <source>
        <dbReference type="Proteomes" id="UP000298663"/>
    </source>
</evidence>
<gene>
    <name evidence="2" type="ORF">L596_014219</name>
</gene>
<dbReference type="EMBL" id="AZBU02000004">
    <property type="protein sequence ID" value="TKR80090.1"/>
    <property type="molecule type" value="Genomic_DNA"/>
</dbReference>
<accession>A0A4U5NC29</accession>
<sequence>MTKRKQGAATEFYRCTACEVNNIYKGEKLPHLYVDVTKPNTRVLLTDPETIRHVCCETTYIPMNFSKTNSLLPSASYPEEDANHRPNVSVDSMNLSLFNHNSQNNLQEPSTSREPSEPAAKKPKLEDRFDQSEDIWTDFGVMVASMTRRTAQKNLDKAFRLQQGIFKFLHDFEGGR</sequence>
<dbReference type="AlphaFoldDB" id="A0A4U5NC29"/>
<keyword evidence="3" id="KW-1185">Reference proteome</keyword>
<organism evidence="2 3">
    <name type="scientific">Steinernema carpocapsae</name>
    <name type="common">Entomopathogenic nematode</name>
    <dbReference type="NCBI Taxonomy" id="34508"/>
    <lineage>
        <taxon>Eukaryota</taxon>
        <taxon>Metazoa</taxon>
        <taxon>Ecdysozoa</taxon>
        <taxon>Nematoda</taxon>
        <taxon>Chromadorea</taxon>
        <taxon>Rhabditida</taxon>
        <taxon>Tylenchina</taxon>
        <taxon>Panagrolaimomorpha</taxon>
        <taxon>Strongyloidoidea</taxon>
        <taxon>Steinernematidae</taxon>
        <taxon>Steinernema</taxon>
    </lineage>
</organism>